<reference evidence="2" key="1">
    <citation type="submission" date="2013-09" db="EMBL/GenBank/DDBJ databases">
        <title>Corchorus olitorius genome sequencing.</title>
        <authorList>
            <person name="Alam M."/>
            <person name="Haque M.S."/>
            <person name="Islam M.S."/>
            <person name="Emdad E.M."/>
            <person name="Islam M.M."/>
            <person name="Ahmed B."/>
            <person name="Halim A."/>
            <person name="Hossen Q.M.M."/>
            <person name="Hossain M.Z."/>
            <person name="Ahmed R."/>
            <person name="Khan M.M."/>
            <person name="Islam R."/>
            <person name="Rashid M.M."/>
            <person name="Khan S.A."/>
            <person name="Rahman M.S."/>
            <person name="Alam M."/>
            <person name="Yahiya A.S."/>
            <person name="Khan M.S."/>
            <person name="Azam M.S."/>
            <person name="Haque T."/>
            <person name="Lashkar M.Z.H."/>
            <person name="Akhand A.I."/>
            <person name="Morshed G."/>
            <person name="Roy S."/>
            <person name="Uddin K.S."/>
            <person name="Rabeya T."/>
            <person name="Hossain A.S."/>
            <person name="Chowdhury A."/>
            <person name="Snigdha A.R."/>
            <person name="Mortoza M.S."/>
            <person name="Matin S.A."/>
            <person name="Hoque S.M.E."/>
            <person name="Islam M.K."/>
            <person name="Roy D.K."/>
            <person name="Haider R."/>
            <person name="Moosa M.M."/>
            <person name="Elias S.M."/>
            <person name="Hasan A.M."/>
            <person name="Jahan S."/>
            <person name="Shafiuddin M."/>
            <person name="Mahmood N."/>
            <person name="Shommy N.S."/>
        </authorList>
    </citation>
    <scope>NUCLEOTIDE SEQUENCE [LARGE SCALE GENOMIC DNA]</scope>
    <source>
        <strain evidence="2">cv. O-4</strain>
    </source>
</reference>
<dbReference type="EMBL" id="AWUE01013125">
    <property type="protein sequence ID" value="OMP07638.1"/>
    <property type="molecule type" value="Genomic_DNA"/>
</dbReference>
<keyword evidence="2" id="KW-1185">Reference proteome</keyword>
<comment type="caution">
    <text evidence="1">The sequence shown here is derived from an EMBL/GenBank/DDBJ whole genome shotgun (WGS) entry which is preliminary data.</text>
</comment>
<dbReference type="AlphaFoldDB" id="A0A1R3KKX3"/>
<dbReference type="Proteomes" id="UP000187203">
    <property type="component" value="Unassembled WGS sequence"/>
</dbReference>
<protein>
    <submittedName>
        <fullName evidence="1">TIR-NBS-LRR RCT1-like resistance protein</fullName>
    </submittedName>
</protein>
<evidence type="ECO:0000313" key="2">
    <source>
        <dbReference type="Proteomes" id="UP000187203"/>
    </source>
</evidence>
<gene>
    <name evidence="1" type="ORF">COLO4_07175</name>
</gene>
<evidence type="ECO:0000313" key="1">
    <source>
        <dbReference type="EMBL" id="OMP07638.1"/>
    </source>
</evidence>
<organism evidence="1 2">
    <name type="scientific">Corchorus olitorius</name>
    <dbReference type="NCBI Taxonomy" id="93759"/>
    <lineage>
        <taxon>Eukaryota</taxon>
        <taxon>Viridiplantae</taxon>
        <taxon>Streptophyta</taxon>
        <taxon>Embryophyta</taxon>
        <taxon>Tracheophyta</taxon>
        <taxon>Spermatophyta</taxon>
        <taxon>Magnoliopsida</taxon>
        <taxon>eudicotyledons</taxon>
        <taxon>Gunneridae</taxon>
        <taxon>Pentapetalae</taxon>
        <taxon>rosids</taxon>
        <taxon>malvids</taxon>
        <taxon>Malvales</taxon>
        <taxon>Malvaceae</taxon>
        <taxon>Grewioideae</taxon>
        <taxon>Apeibeae</taxon>
        <taxon>Corchorus</taxon>
    </lineage>
</organism>
<proteinExistence type="predicted"/>
<sequence>MENLTNFLKFVVFVMGNRLFRTMFGCKDFCSVGIQAPKKRSLFMVEFQERLL</sequence>
<name>A0A1R3KKX3_9ROSI</name>
<accession>A0A1R3KKX3</accession>